<reference evidence="10" key="1">
    <citation type="submission" date="2015-06" db="EMBL/GenBank/DDBJ databases">
        <title>Expansion of signal transduction pathways in fungi by whole-genome duplication.</title>
        <authorList>
            <consortium name="DOE Joint Genome Institute"/>
            <person name="Corrochano L.M."/>
            <person name="Kuo A."/>
            <person name="Marcet-Houben M."/>
            <person name="Polaino S."/>
            <person name="Salamov A."/>
            <person name="Villalobos J.M."/>
            <person name="Alvarez M.I."/>
            <person name="Avalos J."/>
            <person name="Benito E.P."/>
            <person name="Benoit I."/>
            <person name="Burger G."/>
            <person name="Camino L.P."/>
            <person name="Canovas D."/>
            <person name="Cerda-Olmedo E."/>
            <person name="Cheng J.-F."/>
            <person name="Dominguez A."/>
            <person name="Elias M."/>
            <person name="Eslava A.P."/>
            <person name="Glaser F."/>
            <person name="Grimwood J."/>
            <person name="Gutierrez G."/>
            <person name="Heitman J."/>
            <person name="Henrissat B."/>
            <person name="Iturriaga E.A."/>
            <person name="Lang B.F."/>
            <person name="Lavin J.L."/>
            <person name="Lee S."/>
            <person name="Li W."/>
            <person name="Lindquist E."/>
            <person name="Lopez-Garcia S."/>
            <person name="Luque E.M."/>
            <person name="Marcos A.T."/>
            <person name="Martin J."/>
            <person name="McCluskey K."/>
            <person name="Medina H.R."/>
            <person name="Miralles-Duran A."/>
            <person name="Miyazaki A."/>
            <person name="Munoz-Torres E."/>
            <person name="Oguiza J.A."/>
            <person name="Ohm R."/>
            <person name="Olmedo M."/>
            <person name="Orejas M."/>
            <person name="Ortiz-Castellanos L."/>
            <person name="Pisabarro A.G."/>
            <person name="Rodriguez-Romero J."/>
            <person name="Ruiz-Herrera J."/>
            <person name="Ruiz-Vazquez R."/>
            <person name="Sanz C."/>
            <person name="Schackwitz W."/>
            <person name="Schmutz J."/>
            <person name="Shahriari M."/>
            <person name="Shelest E."/>
            <person name="Silva-Franco F."/>
            <person name="Soanes D."/>
            <person name="Syed K."/>
            <person name="Tagua V.G."/>
            <person name="Talbot N.J."/>
            <person name="Thon M."/>
            <person name="De vries R.P."/>
            <person name="Wiebenga A."/>
            <person name="Yadav J.S."/>
            <person name="Braun E.L."/>
            <person name="Baker S."/>
            <person name="Garre V."/>
            <person name="Horwitz B."/>
            <person name="Torres-Martinez S."/>
            <person name="Idnurm A."/>
            <person name="Herrera-Estrella A."/>
            <person name="Gabaldon T."/>
            <person name="Grigoriev I.V."/>
        </authorList>
    </citation>
    <scope>NUCLEOTIDE SEQUENCE [LARGE SCALE GENOMIC DNA]</scope>
    <source>
        <strain evidence="10">NRRL 1555(-)</strain>
    </source>
</reference>
<dbReference type="PANTHER" id="PTHR10887:SF495">
    <property type="entry name" value="HELICASE SENATAXIN ISOFORM X1-RELATED"/>
    <property type="match status" value="1"/>
</dbReference>
<dbReference type="InterPro" id="IPR041679">
    <property type="entry name" value="DNA2/NAM7-like_C"/>
</dbReference>
<evidence type="ECO:0000256" key="1">
    <source>
        <dbReference type="ARBA" id="ARBA00007913"/>
    </source>
</evidence>
<dbReference type="GO" id="GO:0016604">
    <property type="term" value="C:nuclear body"/>
    <property type="evidence" value="ECO:0007669"/>
    <property type="project" value="TreeGrafter"/>
</dbReference>
<dbReference type="AlphaFoldDB" id="A0A167NZD1"/>
<dbReference type="GO" id="GO:0001147">
    <property type="term" value="F:transcription termination site sequence-specific DNA binding"/>
    <property type="evidence" value="ECO:0007669"/>
    <property type="project" value="TreeGrafter"/>
</dbReference>
<dbReference type="GO" id="GO:0005694">
    <property type="term" value="C:chromosome"/>
    <property type="evidence" value="ECO:0007669"/>
    <property type="project" value="UniProtKB-ARBA"/>
</dbReference>
<evidence type="ECO:0008006" key="11">
    <source>
        <dbReference type="Google" id="ProtNLM"/>
    </source>
</evidence>
<dbReference type="SUPFAM" id="SSF52540">
    <property type="entry name" value="P-loop containing nucleoside triphosphate hydrolases"/>
    <property type="match status" value="1"/>
</dbReference>
<dbReference type="VEuPathDB" id="FungiDB:PHYBLDRAFT_109669"/>
<keyword evidence="2" id="KW-0547">Nucleotide-binding</keyword>
<evidence type="ECO:0000256" key="3">
    <source>
        <dbReference type="ARBA" id="ARBA00022801"/>
    </source>
</evidence>
<dbReference type="InParanoid" id="A0A167NZD1"/>
<dbReference type="FunCoup" id="A0A167NZD1">
    <property type="interactions" value="235"/>
</dbReference>
<dbReference type="STRING" id="763407.A0A167NZD1"/>
<evidence type="ECO:0000313" key="9">
    <source>
        <dbReference type="EMBL" id="OAD76938.1"/>
    </source>
</evidence>
<dbReference type="GeneID" id="28989033"/>
<dbReference type="PANTHER" id="PTHR10887">
    <property type="entry name" value="DNA2/NAM7 HELICASE FAMILY"/>
    <property type="match status" value="1"/>
</dbReference>
<feature type="coiled-coil region" evidence="6">
    <location>
        <begin position="77"/>
        <end position="104"/>
    </location>
</feature>
<evidence type="ECO:0000256" key="4">
    <source>
        <dbReference type="ARBA" id="ARBA00022806"/>
    </source>
</evidence>
<dbReference type="GO" id="GO:0016787">
    <property type="term" value="F:hydrolase activity"/>
    <property type="evidence" value="ECO:0007669"/>
    <property type="project" value="UniProtKB-KW"/>
</dbReference>
<dbReference type="CDD" id="cd18042">
    <property type="entry name" value="DEXXQc_SETX"/>
    <property type="match status" value="1"/>
</dbReference>
<dbReference type="Gene3D" id="3.40.50.300">
    <property type="entry name" value="P-loop containing nucleotide triphosphate hydrolases"/>
    <property type="match status" value="2"/>
</dbReference>
<dbReference type="InterPro" id="IPR041677">
    <property type="entry name" value="DNA2/NAM7_AAA_11"/>
</dbReference>
<keyword evidence="6" id="KW-0175">Coiled coil</keyword>
<dbReference type="OrthoDB" id="6513042at2759"/>
<keyword evidence="5" id="KW-0067">ATP-binding</keyword>
<proteinExistence type="inferred from homology"/>
<dbReference type="CDD" id="cd18808">
    <property type="entry name" value="SF1_C_Upf1"/>
    <property type="match status" value="1"/>
</dbReference>
<evidence type="ECO:0000259" key="8">
    <source>
        <dbReference type="Pfam" id="PF13087"/>
    </source>
</evidence>
<evidence type="ECO:0000256" key="6">
    <source>
        <dbReference type="SAM" id="Coils"/>
    </source>
</evidence>
<dbReference type="FunFam" id="3.40.50.300:FF:000326">
    <property type="entry name" value="P-loop containing nucleoside triphosphate hydrolase"/>
    <property type="match status" value="1"/>
</dbReference>
<keyword evidence="4" id="KW-0347">Helicase</keyword>
<comment type="similarity">
    <text evidence="1">Belongs to the DNA2/NAM7 helicase family.</text>
</comment>
<dbReference type="InterPro" id="IPR027417">
    <property type="entry name" value="P-loop_NTPase"/>
</dbReference>
<dbReference type="EMBL" id="KV440975">
    <property type="protein sequence ID" value="OAD76938.1"/>
    <property type="molecule type" value="Genomic_DNA"/>
</dbReference>
<sequence length="458" mass="51654">KLLVCAPSNAAVDEIVKRLKDGIKTADGVVRLNVVRIGVADSVNTSVKDLVMDRLIEKELGANLEDQKTNKAWSQRRDKLNDELRKIILDIEEVNRELADTKDVVSLATLRDKRKGLSSKRDSVKVMIKDAYEDQKDFTRDMDVSRIRARQKVFSQADVVCATLSGSGHDMLTTMGVTFDTVIVDEAAQSIEISTLIPLKYDCQRCILVGDPNQLPPTVLSQFAAKYDYEQSLFMRLENNVPGGVHLLSIQYRMHPDISVLPSKLFYNSKLHDGPNMSTISAAPWHFKDAFAPYRFYNIEESQEKVGYGHSIYNPAEAEAAVTLVDMLANQLPGIKFAYKIGVITPYKQQLSQLKSRFERRFGSKILDVIDFNTVDGFQGQEKDIIIFSCVRAGSSRSIGFLADVRRMNVGLTRAKCSLFVLGNAPALMRSQYWRDLVEDAYSRRALRDVSYRKRNGF</sequence>
<dbReference type="Proteomes" id="UP000077315">
    <property type="component" value="Unassembled WGS sequence"/>
</dbReference>
<dbReference type="GO" id="GO:0004386">
    <property type="term" value="F:helicase activity"/>
    <property type="evidence" value="ECO:0007669"/>
    <property type="project" value="UniProtKB-KW"/>
</dbReference>
<evidence type="ECO:0000256" key="5">
    <source>
        <dbReference type="ARBA" id="ARBA00022840"/>
    </source>
</evidence>
<dbReference type="InterPro" id="IPR047187">
    <property type="entry name" value="SF1_C_Upf1"/>
</dbReference>
<keyword evidence="3" id="KW-0378">Hydrolase</keyword>
<dbReference type="RefSeq" id="XP_018294978.1">
    <property type="nucleotide sequence ID" value="XM_018428127.1"/>
</dbReference>
<organism evidence="9 10">
    <name type="scientific">Phycomyces blakesleeanus (strain ATCC 8743b / DSM 1359 / FGSC 10004 / NBRC 33097 / NRRL 1555)</name>
    <dbReference type="NCBI Taxonomy" id="763407"/>
    <lineage>
        <taxon>Eukaryota</taxon>
        <taxon>Fungi</taxon>
        <taxon>Fungi incertae sedis</taxon>
        <taxon>Mucoromycota</taxon>
        <taxon>Mucoromycotina</taxon>
        <taxon>Mucoromycetes</taxon>
        <taxon>Mucorales</taxon>
        <taxon>Phycomycetaceae</taxon>
        <taxon>Phycomyces</taxon>
    </lineage>
</organism>
<dbReference type="Pfam" id="PF13086">
    <property type="entry name" value="AAA_11"/>
    <property type="match status" value="1"/>
</dbReference>
<feature type="domain" description="DNA2/NAM7 helicase helicase" evidence="7">
    <location>
        <begin position="1"/>
        <end position="222"/>
    </location>
</feature>
<feature type="domain" description="DNA2/NAM7 helicase-like C-terminal" evidence="8">
    <location>
        <begin position="229"/>
        <end position="425"/>
    </location>
</feature>
<name>A0A167NZD1_PHYB8</name>
<evidence type="ECO:0000256" key="2">
    <source>
        <dbReference type="ARBA" id="ARBA00022741"/>
    </source>
</evidence>
<evidence type="ECO:0000259" key="7">
    <source>
        <dbReference type="Pfam" id="PF13086"/>
    </source>
</evidence>
<feature type="non-terminal residue" evidence="9">
    <location>
        <position position="1"/>
    </location>
</feature>
<evidence type="ECO:0000313" key="10">
    <source>
        <dbReference type="Proteomes" id="UP000077315"/>
    </source>
</evidence>
<dbReference type="InterPro" id="IPR045055">
    <property type="entry name" value="DNA2/NAM7-like"/>
</dbReference>
<protein>
    <recommendedName>
        <fullName evidence="11">AAA+ ATPase domain-containing protein</fullName>
    </recommendedName>
</protein>
<accession>A0A167NZD1</accession>
<dbReference type="Pfam" id="PF13087">
    <property type="entry name" value="AAA_12"/>
    <property type="match status" value="1"/>
</dbReference>
<keyword evidence="10" id="KW-1185">Reference proteome</keyword>
<dbReference type="GO" id="GO:0006369">
    <property type="term" value="P:termination of RNA polymerase II transcription"/>
    <property type="evidence" value="ECO:0007669"/>
    <property type="project" value="TreeGrafter"/>
</dbReference>
<gene>
    <name evidence="9" type="ORF">PHYBLDRAFT_109669</name>
</gene>
<dbReference type="GO" id="GO:0005524">
    <property type="term" value="F:ATP binding"/>
    <property type="evidence" value="ECO:0007669"/>
    <property type="project" value="UniProtKB-KW"/>
</dbReference>